<comment type="caution">
    <text evidence="1">The sequence shown here is derived from an EMBL/GenBank/DDBJ whole genome shotgun (WGS) entry which is preliminary data.</text>
</comment>
<gene>
    <name evidence="1" type="ORF">GP486_007563</name>
</gene>
<sequence length="1071" mass="117993">MQKVFNYSIRTIGCLFWLLTIGLCGYGQLANQSTDLKNVVLPSPTAASLGQYGNTPVGLYAGTPQVNIPLYEIHEGALKLPISLSYHSGGIKVAEMASWVGLGWSLNAGGSITRTVYGMPDEGSINASYTLTSAPPTLGDIKKSLMGQIDMQPDVFYFNFNGKSGKFFINKTGIIPITPHQNLKIQAIQSNGSPMDPPFIGLNVPLQFRVTDEDGIVYEFRDYETNRTITFSASGASEPEVNQQGNPLASETAWYLTRMYSPTGDTIQFVYTDFQLEYDMASSEQRFIANTNANPGQFPLVINVTKNQNNNKRLRQILFSNGSISLMAVQPRYDLVGDTMLNKLSVLDANGRQLKGFAFHYADTSRPGISDDNAYSSYVHGISYASNSRLILTGVAELDSADAPIGKNYSFEYSSSDNLPSRFSKARDYWGYWNGSLDNETSFLNYQLIGSDPTIISNYVLTNKEPGLNYCEANSLTRITYPTGGYTQFNYELHDAYVGKGILPPTLVAQDKNMFINFSNYSSLTYTDTVIGALDCKYMPFSVKTGGGATAAITIAGMLYQSPGIVMKFDIYTSDNTPVLTMREIIDDPLTQTTINSSAQTVQYVLSHFFDDGDYKILFTPISSFIGSNNYLNQYGAYPNCEISGWSNVIMHTDSVDITRAIGGLRIQSTLDYDPVSNVTLRKNYSYKLPGDTLSSGTIVSAPSYVNTLSQIVFNNQAISGTYDYIVISGESNAPLSTTQGSNVGYSRVTVTESDTSTGAPNGMSEYFYTTSKTAPDYYGLSSYGPVTYPTGGATVNLYSYSSGYLAPYPYVSADDRDWQRGMLLQQTTYKYQSESFVPIQSETYTYNSPIYMDTVIGVLARYQRQAIPSSPDTILSEVINQSAQLARVQEIYAIQSYGYTQGYVLPASKTKTTIDDGGRMLTTVEYYRYDDAPVNMQRTQLKTTNSKGEFVTTDYTYPTDYPISGTPVSPQAQGIVNLQQQHVINPAVEVVARLSDSTGGNTRVIGGVYTTFKNNQPLPDTMFRLEISRPLSVYSPISVNASATTMDSHYAPILSYRAYDNRGNLLQQNK</sequence>
<protein>
    <recommendedName>
        <fullName evidence="3">YD repeat-containing protein</fullName>
    </recommendedName>
</protein>
<dbReference type="Proteomes" id="UP000750711">
    <property type="component" value="Unassembled WGS sequence"/>
</dbReference>
<feature type="non-terminal residue" evidence="1">
    <location>
        <position position="1071"/>
    </location>
</feature>
<evidence type="ECO:0008006" key="3">
    <source>
        <dbReference type="Google" id="ProtNLM"/>
    </source>
</evidence>
<accession>A0A9P8IFL5</accession>
<evidence type="ECO:0000313" key="1">
    <source>
        <dbReference type="EMBL" id="KAH0551090.1"/>
    </source>
</evidence>
<evidence type="ECO:0000313" key="2">
    <source>
        <dbReference type="Proteomes" id="UP000750711"/>
    </source>
</evidence>
<reference evidence="1" key="1">
    <citation type="submission" date="2021-03" db="EMBL/GenBank/DDBJ databases">
        <title>Comparative genomics and phylogenomic investigation of the class Geoglossomycetes provide insights into ecological specialization and systematics.</title>
        <authorList>
            <person name="Melie T."/>
            <person name="Pirro S."/>
            <person name="Miller A.N."/>
            <person name="Quandt A."/>
        </authorList>
    </citation>
    <scope>NUCLEOTIDE SEQUENCE</scope>
    <source>
        <strain evidence="1">CAQ_001_2017</strain>
    </source>
</reference>
<proteinExistence type="predicted"/>
<organism evidence="1 2">
    <name type="scientific">Trichoglossum hirsutum</name>
    <dbReference type="NCBI Taxonomy" id="265104"/>
    <lineage>
        <taxon>Eukaryota</taxon>
        <taxon>Fungi</taxon>
        <taxon>Dikarya</taxon>
        <taxon>Ascomycota</taxon>
        <taxon>Pezizomycotina</taxon>
        <taxon>Geoglossomycetes</taxon>
        <taxon>Geoglossales</taxon>
        <taxon>Geoglossaceae</taxon>
        <taxon>Trichoglossum</taxon>
    </lineage>
</organism>
<keyword evidence="2" id="KW-1185">Reference proteome</keyword>
<name>A0A9P8IFL5_9PEZI</name>
<dbReference type="EMBL" id="JAGHQM010002208">
    <property type="protein sequence ID" value="KAH0551090.1"/>
    <property type="molecule type" value="Genomic_DNA"/>
</dbReference>
<dbReference type="AlphaFoldDB" id="A0A9P8IFL5"/>